<evidence type="ECO:0000256" key="3">
    <source>
        <dbReference type="SAM" id="SignalP"/>
    </source>
</evidence>
<feature type="disulfide bond" evidence="2">
    <location>
        <begin position="110"/>
        <end position="124"/>
    </location>
</feature>
<evidence type="ECO:0000259" key="4">
    <source>
        <dbReference type="PROSITE" id="PS50941"/>
    </source>
</evidence>
<reference evidence="5 6" key="1">
    <citation type="submission" date="2024-02" db="EMBL/GenBank/DDBJ databases">
        <title>Discinaceae phylogenomics.</title>
        <authorList>
            <person name="Dirks A.C."/>
            <person name="James T.Y."/>
        </authorList>
    </citation>
    <scope>NUCLEOTIDE SEQUENCE [LARGE SCALE GENOMIC DNA]</scope>
    <source>
        <strain evidence="5 6">ACD0624</strain>
    </source>
</reference>
<organism evidence="5 6">
    <name type="scientific">Discina gigas</name>
    <dbReference type="NCBI Taxonomy" id="1032678"/>
    <lineage>
        <taxon>Eukaryota</taxon>
        <taxon>Fungi</taxon>
        <taxon>Dikarya</taxon>
        <taxon>Ascomycota</taxon>
        <taxon>Pezizomycotina</taxon>
        <taxon>Pezizomycetes</taxon>
        <taxon>Pezizales</taxon>
        <taxon>Discinaceae</taxon>
        <taxon>Discina</taxon>
    </lineage>
</organism>
<dbReference type="PROSITE" id="PS50941">
    <property type="entry name" value="CHIT_BIND_I_2"/>
    <property type="match status" value="1"/>
</dbReference>
<proteinExistence type="predicted"/>
<feature type="signal peptide" evidence="3">
    <location>
        <begin position="1"/>
        <end position="19"/>
    </location>
</feature>
<dbReference type="InterPro" id="IPR001002">
    <property type="entry name" value="Chitin-bd_1"/>
</dbReference>
<sequence>MSIVHIIIAAILMASFAATTPIAAPAPDAVANAFQFYGASQTALPVKRDNGKRELRVRRDDIIPEVLLTRSELVRRTQSPVSGADANKCSPAQAVNSVSYTCGAGNSGPCCSINGWCGSNSYYCGGGCQSGYGSCVLPIIGLTYDADAGDSIWDVSTDNVFDAQVGDGIIYYGSDPTSGWPS</sequence>
<comment type="caution">
    <text evidence="5">The sequence shown here is derived from an EMBL/GenBank/DDBJ whole genome shotgun (WGS) entry which is preliminary data.</text>
</comment>
<dbReference type="Gene3D" id="3.30.60.10">
    <property type="entry name" value="Endochitinase-like"/>
    <property type="match status" value="1"/>
</dbReference>
<keyword evidence="6" id="KW-1185">Reference proteome</keyword>
<evidence type="ECO:0000256" key="1">
    <source>
        <dbReference type="ARBA" id="ARBA00022669"/>
    </source>
</evidence>
<protein>
    <recommendedName>
        <fullName evidence="4">Chitin-binding type-1 domain-containing protein</fullName>
    </recommendedName>
</protein>
<keyword evidence="1 2" id="KW-0147">Chitin-binding</keyword>
<accession>A0ABR3GVB8</accession>
<evidence type="ECO:0000256" key="2">
    <source>
        <dbReference type="PROSITE-ProRule" id="PRU00261"/>
    </source>
</evidence>
<comment type="caution">
    <text evidence="2">Lacks conserved residue(s) required for the propagation of feature annotation.</text>
</comment>
<feature type="domain" description="Chitin-binding type-1" evidence="4">
    <location>
        <begin position="86"/>
        <end position="137"/>
    </location>
</feature>
<keyword evidence="3" id="KW-0732">Signal</keyword>
<dbReference type="InterPro" id="IPR036861">
    <property type="entry name" value="Endochitinase-like_sf"/>
</dbReference>
<name>A0ABR3GVB8_9PEZI</name>
<evidence type="ECO:0000313" key="5">
    <source>
        <dbReference type="EMBL" id="KAL0639890.1"/>
    </source>
</evidence>
<dbReference type="SUPFAM" id="SSF57016">
    <property type="entry name" value="Plant lectins/antimicrobial peptides"/>
    <property type="match status" value="1"/>
</dbReference>
<gene>
    <name evidence="5" type="ORF">Q9L58_000981</name>
</gene>
<keyword evidence="2" id="KW-1015">Disulfide bond</keyword>
<dbReference type="EMBL" id="JBBBZM010000007">
    <property type="protein sequence ID" value="KAL0639890.1"/>
    <property type="molecule type" value="Genomic_DNA"/>
</dbReference>
<dbReference type="CDD" id="cd11618">
    <property type="entry name" value="ChtBD1_1"/>
    <property type="match status" value="1"/>
</dbReference>
<evidence type="ECO:0000313" key="6">
    <source>
        <dbReference type="Proteomes" id="UP001447188"/>
    </source>
</evidence>
<dbReference type="Proteomes" id="UP001447188">
    <property type="component" value="Unassembled WGS sequence"/>
</dbReference>
<feature type="chain" id="PRO_5047011495" description="Chitin-binding type-1 domain-containing protein" evidence="3">
    <location>
        <begin position="20"/>
        <end position="182"/>
    </location>
</feature>